<gene>
    <name evidence="4" type="ORF">CEY00_Acc05677</name>
</gene>
<comment type="caution">
    <text evidence="4">The sequence shown here is derived from an EMBL/GenBank/DDBJ whole genome shotgun (WGS) entry which is preliminary data.</text>
</comment>
<evidence type="ECO:0000256" key="3">
    <source>
        <dbReference type="SAM" id="SignalP"/>
    </source>
</evidence>
<comment type="similarity">
    <text evidence="1">Belongs to the 'GDSL' lipolytic enzyme family.</text>
</comment>
<dbReference type="EMBL" id="NKQK01000005">
    <property type="protein sequence ID" value="PSS30387.1"/>
    <property type="molecule type" value="Genomic_DNA"/>
</dbReference>
<dbReference type="Proteomes" id="UP000241394">
    <property type="component" value="Chromosome LG5"/>
</dbReference>
<dbReference type="InterPro" id="IPR036514">
    <property type="entry name" value="SGNH_hydro_sf"/>
</dbReference>
<evidence type="ECO:0000313" key="5">
    <source>
        <dbReference type="Proteomes" id="UP000241394"/>
    </source>
</evidence>
<dbReference type="InParanoid" id="A0A2R6RK31"/>
<sequence length="378" mass="41375">MVSRLAIWVVVLVLVIGENGGVSGGGPMSCGFPAIFNFGDSNSDTGSMSSAGGENQLPLGMSVGKKFKRACDGRLIIDFLAESLGLPYLNSTMDSIGTSYKHGANFATSGTKTGQYDSNPVPFNLGVQISQFLRFKSRTTTLYTNTSNDDQLVKSILPEPEVFSNALYTIDIGQNDIAYNFDLKSKPEIFDRYYDCLQRLLDNGAKFVWVHNTGPFGCLARIQQSKCAQDGSPCPAADEHGCLIQWNNVTQEVNALIKDRVYKLRAKYPDAVITLVDVYSAKYSLFGNPKSRGFDEPFNYCCGSQYIWCGGRELEVAGTFARYYESAKLINATCNNPSKYISWDGVHYTEAANRIVANLIASGTFSDPPVPIAEACHK</sequence>
<dbReference type="PANTHER" id="PTHR22835">
    <property type="entry name" value="ZINC FINGER FYVE DOMAIN CONTAINING PROTEIN"/>
    <property type="match status" value="1"/>
</dbReference>
<evidence type="ECO:0000313" key="4">
    <source>
        <dbReference type="EMBL" id="PSS30387.1"/>
    </source>
</evidence>
<reference evidence="4 5" key="1">
    <citation type="submission" date="2017-07" db="EMBL/GenBank/DDBJ databases">
        <title>An improved, manually edited Actinidia chinensis var. chinensis (kiwifruit) genome highlights the challenges associated with draft genomes and gene prediction in plants.</title>
        <authorList>
            <person name="Pilkington S."/>
            <person name="Crowhurst R."/>
            <person name="Hilario E."/>
            <person name="Nardozza S."/>
            <person name="Fraser L."/>
            <person name="Peng Y."/>
            <person name="Gunaseelan K."/>
            <person name="Simpson R."/>
            <person name="Tahir J."/>
            <person name="Deroles S."/>
            <person name="Templeton K."/>
            <person name="Luo Z."/>
            <person name="Davy M."/>
            <person name="Cheng C."/>
            <person name="Mcneilage M."/>
            <person name="Scaglione D."/>
            <person name="Liu Y."/>
            <person name="Zhang Q."/>
            <person name="Datson P."/>
            <person name="De Silva N."/>
            <person name="Gardiner S."/>
            <person name="Bassett H."/>
            <person name="Chagne D."/>
            <person name="Mccallum J."/>
            <person name="Dzierzon H."/>
            <person name="Deng C."/>
            <person name="Wang Y.-Y."/>
            <person name="Barron N."/>
            <person name="Manako K."/>
            <person name="Bowen J."/>
            <person name="Foster T."/>
            <person name="Erridge Z."/>
            <person name="Tiffin H."/>
            <person name="Waite C."/>
            <person name="Davies K."/>
            <person name="Grierson E."/>
            <person name="Laing W."/>
            <person name="Kirk R."/>
            <person name="Chen X."/>
            <person name="Wood M."/>
            <person name="Montefiori M."/>
            <person name="Brummell D."/>
            <person name="Schwinn K."/>
            <person name="Catanach A."/>
            <person name="Fullerton C."/>
            <person name="Li D."/>
            <person name="Meiyalaghan S."/>
            <person name="Nieuwenhuizen N."/>
            <person name="Read N."/>
            <person name="Prakash R."/>
            <person name="Hunter D."/>
            <person name="Zhang H."/>
            <person name="Mckenzie M."/>
            <person name="Knabel M."/>
            <person name="Harris A."/>
            <person name="Allan A."/>
            <person name="Chen A."/>
            <person name="Janssen B."/>
            <person name="Plunkett B."/>
            <person name="Dwamena C."/>
            <person name="Voogd C."/>
            <person name="Leif D."/>
            <person name="Lafferty D."/>
            <person name="Souleyre E."/>
            <person name="Varkonyi-Gasic E."/>
            <person name="Gambi F."/>
            <person name="Hanley J."/>
            <person name="Yao J.-L."/>
            <person name="Cheung J."/>
            <person name="David K."/>
            <person name="Warren B."/>
            <person name="Marsh K."/>
            <person name="Snowden K."/>
            <person name="Lin-Wang K."/>
            <person name="Brian L."/>
            <person name="Martinez-Sanchez M."/>
            <person name="Wang M."/>
            <person name="Ileperuma N."/>
            <person name="Macnee N."/>
            <person name="Campin R."/>
            <person name="Mcatee P."/>
            <person name="Drummond R."/>
            <person name="Espley R."/>
            <person name="Ireland H."/>
            <person name="Wu R."/>
            <person name="Atkinson R."/>
            <person name="Karunairetnam S."/>
            <person name="Bulley S."/>
            <person name="Chunkath S."/>
            <person name="Hanley Z."/>
            <person name="Storey R."/>
            <person name="Thrimawithana A."/>
            <person name="Thomson S."/>
            <person name="David C."/>
            <person name="Testolin R."/>
        </authorList>
    </citation>
    <scope>NUCLEOTIDE SEQUENCE [LARGE SCALE GENOMIC DNA]</scope>
    <source>
        <strain evidence="5">cv. Red5</strain>
        <tissue evidence="4">Young leaf</tissue>
    </source>
</reference>
<dbReference type="Gene3D" id="3.40.50.1110">
    <property type="entry name" value="SGNH hydrolase"/>
    <property type="match status" value="1"/>
</dbReference>
<protein>
    <submittedName>
        <fullName evidence="4">GDSL esterase/lipase</fullName>
    </submittedName>
</protein>
<keyword evidence="2" id="KW-0325">Glycoprotein</keyword>
<organism evidence="4 5">
    <name type="scientific">Actinidia chinensis var. chinensis</name>
    <name type="common">Chinese soft-hair kiwi</name>
    <dbReference type="NCBI Taxonomy" id="1590841"/>
    <lineage>
        <taxon>Eukaryota</taxon>
        <taxon>Viridiplantae</taxon>
        <taxon>Streptophyta</taxon>
        <taxon>Embryophyta</taxon>
        <taxon>Tracheophyta</taxon>
        <taxon>Spermatophyta</taxon>
        <taxon>Magnoliopsida</taxon>
        <taxon>eudicotyledons</taxon>
        <taxon>Gunneridae</taxon>
        <taxon>Pentapetalae</taxon>
        <taxon>asterids</taxon>
        <taxon>Ericales</taxon>
        <taxon>Actinidiaceae</taxon>
        <taxon>Actinidia</taxon>
    </lineage>
</organism>
<proteinExistence type="inferred from homology"/>
<dbReference type="SUPFAM" id="SSF52266">
    <property type="entry name" value="SGNH hydrolase"/>
    <property type="match status" value="1"/>
</dbReference>
<feature type="signal peptide" evidence="3">
    <location>
        <begin position="1"/>
        <end position="24"/>
    </location>
</feature>
<reference evidence="5" key="2">
    <citation type="journal article" date="2018" name="BMC Genomics">
        <title>A manually annotated Actinidia chinensis var. chinensis (kiwifruit) genome highlights the challenges associated with draft genomes and gene prediction in plants.</title>
        <authorList>
            <person name="Pilkington S.M."/>
            <person name="Crowhurst R."/>
            <person name="Hilario E."/>
            <person name="Nardozza S."/>
            <person name="Fraser L."/>
            <person name="Peng Y."/>
            <person name="Gunaseelan K."/>
            <person name="Simpson R."/>
            <person name="Tahir J."/>
            <person name="Deroles S.C."/>
            <person name="Templeton K."/>
            <person name="Luo Z."/>
            <person name="Davy M."/>
            <person name="Cheng C."/>
            <person name="McNeilage M."/>
            <person name="Scaglione D."/>
            <person name="Liu Y."/>
            <person name="Zhang Q."/>
            <person name="Datson P."/>
            <person name="De Silva N."/>
            <person name="Gardiner S.E."/>
            <person name="Bassett H."/>
            <person name="Chagne D."/>
            <person name="McCallum J."/>
            <person name="Dzierzon H."/>
            <person name="Deng C."/>
            <person name="Wang Y.Y."/>
            <person name="Barron L."/>
            <person name="Manako K."/>
            <person name="Bowen J."/>
            <person name="Foster T.M."/>
            <person name="Erridge Z.A."/>
            <person name="Tiffin H."/>
            <person name="Waite C.N."/>
            <person name="Davies K.M."/>
            <person name="Grierson E.P."/>
            <person name="Laing W.A."/>
            <person name="Kirk R."/>
            <person name="Chen X."/>
            <person name="Wood M."/>
            <person name="Montefiori M."/>
            <person name="Brummell D.A."/>
            <person name="Schwinn K.E."/>
            <person name="Catanach A."/>
            <person name="Fullerton C."/>
            <person name="Li D."/>
            <person name="Meiyalaghan S."/>
            <person name="Nieuwenhuizen N."/>
            <person name="Read N."/>
            <person name="Prakash R."/>
            <person name="Hunter D."/>
            <person name="Zhang H."/>
            <person name="McKenzie M."/>
            <person name="Knabel M."/>
            <person name="Harris A."/>
            <person name="Allan A.C."/>
            <person name="Gleave A."/>
            <person name="Chen A."/>
            <person name="Janssen B.J."/>
            <person name="Plunkett B."/>
            <person name="Ampomah-Dwamena C."/>
            <person name="Voogd C."/>
            <person name="Leif D."/>
            <person name="Lafferty D."/>
            <person name="Souleyre E.J.F."/>
            <person name="Varkonyi-Gasic E."/>
            <person name="Gambi F."/>
            <person name="Hanley J."/>
            <person name="Yao J.L."/>
            <person name="Cheung J."/>
            <person name="David K.M."/>
            <person name="Warren B."/>
            <person name="Marsh K."/>
            <person name="Snowden K.C."/>
            <person name="Lin-Wang K."/>
            <person name="Brian L."/>
            <person name="Martinez-Sanchez M."/>
            <person name="Wang M."/>
            <person name="Ileperuma N."/>
            <person name="Macnee N."/>
            <person name="Campin R."/>
            <person name="McAtee P."/>
            <person name="Drummond R.S.M."/>
            <person name="Espley R.V."/>
            <person name="Ireland H.S."/>
            <person name="Wu R."/>
            <person name="Atkinson R.G."/>
            <person name="Karunairetnam S."/>
            <person name="Bulley S."/>
            <person name="Chunkath S."/>
            <person name="Hanley Z."/>
            <person name="Storey R."/>
            <person name="Thrimawithana A.H."/>
            <person name="Thomson S."/>
            <person name="David C."/>
            <person name="Testolin R."/>
            <person name="Huang H."/>
            <person name="Hellens R.P."/>
            <person name="Schaffer R.J."/>
        </authorList>
    </citation>
    <scope>NUCLEOTIDE SEQUENCE [LARGE SCALE GENOMIC DNA]</scope>
    <source>
        <strain evidence="5">cv. Red5</strain>
    </source>
</reference>
<keyword evidence="5" id="KW-1185">Reference proteome</keyword>
<feature type="chain" id="PRO_5015305126" evidence="3">
    <location>
        <begin position="25"/>
        <end position="378"/>
    </location>
</feature>
<evidence type="ECO:0000256" key="1">
    <source>
        <dbReference type="ARBA" id="ARBA00008668"/>
    </source>
</evidence>
<evidence type="ECO:0000256" key="2">
    <source>
        <dbReference type="ARBA" id="ARBA00023180"/>
    </source>
</evidence>
<dbReference type="AlphaFoldDB" id="A0A2R6RK31"/>
<accession>A0A2R6RK31</accession>
<name>A0A2R6RK31_ACTCC</name>
<keyword evidence="3" id="KW-0732">Signal</keyword>
<dbReference type="InterPro" id="IPR001087">
    <property type="entry name" value="GDSL"/>
</dbReference>
<dbReference type="PANTHER" id="PTHR22835:SF555">
    <property type="entry name" value="GDSL-LIKE LIPASE_ACYLHYDROLASE"/>
    <property type="match status" value="1"/>
</dbReference>
<dbReference type="OMA" id="WCGGREL"/>
<dbReference type="Pfam" id="PF00657">
    <property type="entry name" value="Lipase_GDSL"/>
    <property type="match status" value="1"/>
</dbReference>
<dbReference type="OrthoDB" id="1600564at2759"/>
<dbReference type="GO" id="GO:0016788">
    <property type="term" value="F:hydrolase activity, acting on ester bonds"/>
    <property type="evidence" value="ECO:0007669"/>
    <property type="project" value="InterPro"/>
</dbReference>
<dbReference type="Gramene" id="PSS30387">
    <property type="protein sequence ID" value="PSS30387"/>
    <property type="gene ID" value="CEY00_Acc05677"/>
</dbReference>